<name>A0A8X8GT16_9RHOB</name>
<reference evidence="2" key="1">
    <citation type="submission" date="2020-05" db="EMBL/GenBank/DDBJ databases">
        <title>Fertoebacter nigrum gen. nov., sp. nov., a new member of the family Rhodobacteraceae.</title>
        <authorList>
            <person name="Szuroczki S."/>
            <person name="Abbaszade G."/>
            <person name="Buni D."/>
            <person name="Schumann P."/>
            <person name="Toth E."/>
        </authorList>
    </citation>
    <scope>NUCLEOTIDE SEQUENCE</scope>
    <source>
        <strain evidence="2">RG-N-1a</strain>
    </source>
</reference>
<evidence type="ECO:0000313" key="3">
    <source>
        <dbReference type="Proteomes" id="UP000484076"/>
    </source>
</evidence>
<sequence>MIQFDSDRYPGSSKQSPPEGLSANLGYGPQKTLSPPRIAPYERYGPFDQYMDWWRLIGCIGDGLRGSAHRCFLAMGCGAARGSGVSPYERIAHERLLLRTIRVAAHRAMLVTEKTGSVATGFLGASSTGVVFRFKKKKECNDFFFLNLKQIALCLKEWVKVCFYRRG</sequence>
<organism evidence="2 3">
    <name type="scientific">Fertoeibacter niger</name>
    <dbReference type="NCBI Taxonomy" id="2656921"/>
    <lineage>
        <taxon>Bacteria</taxon>
        <taxon>Pseudomonadati</taxon>
        <taxon>Pseudomonadota</taxon>
        <taxon>Alphaproteobacteria</taxon>
        <taxon>Rhodobacterales</taxon>
        <taxon>Paracoccaceae</taxon>
        <taxon>Fertoeibacter</taxon>
    </lineage>
</organism>
<evidence type="ECO:0000256" key="1">
    <source>
        <dbReference type="SAM" id="MobiDB-lite"/>
    </source>
</evidence>
<proteinExistence type="predicted"/>
<gene>
    <name evidence="2" type="ORF">GEU84_005350</name>
</gene>
<dbReference type="Proteomes" id="UP000484076">
    <property type="component" value="Unassembled WGS sequence"/>
</dbReference>
<dbReference type="EMBL" id="WHUT02000002">
    <property type="protein sequence ID" value="NUB43803.1"/>
    <property type="molecule type" value="Genomic_DNA"/>
</dbReference>
<feature type="region of interest" description="Disordered" evidence="1">
    <location>
        <begin position="1"/>
        <end position="31"/>
    </location>
</feature>
<comment type="caution">
    <text evidence="2">The sequence shown here is derived from an EMBL/GenBank/DDBJ whole genome shotgun (WGS) entry which is preliminary data.</text>
</comment>
<dbReference type="AlphaFoldDB" id="A0A8X8GT16"/>
<protein>
    <submittedName>
        <fullName evidence="2">Uncharacterized protein</fullName>
    </submittedName>
</protein>
<evidence type="ECO:0000313" key="2">
    <source>
        <dbReference type="EMBL" id="NUB43803.1"/>
    </source>
</evidence>
<accession>A0A8X8GT16</accession>
<keyword evidence="3" id="KW-1185">Reference proteome</keyword>